<feature type="region of interest" description="Disordered" evidence="1">
    <location>
        <begin position="124"/>
        <end position="148"/>
    </location>
</feature>
<evidence type="ECO:0000313" key="2">
    <source>
        <dbReference type="EMBL" id="KQJ94039.1"/>
    </source>
</evidence>
<reference evidence="2" key="2">
    <citation type="submission" date="2017-06" db="EMBL/GenBank/DDBJ databases">
        <title>WGS assembly of Brachypodium distachyon.</title>
        <authorList>
            <consortium name="The International Brachypodium Initiative"/>
            <person name="Lucas S."/>
            <person name="Harmon-Smith M."/>
            <person name="Lail K."/>
            <person name="Tice H."/>
            <person name="Grimwood J."/>
            <person name="Bruce D."/>
            <person name="Barry K."/>
            <person name="Shu S."/>
            <person name="Lindquist E."/>
            <person name="Wang M."/>
            <person name="Pitluck S."/>
            <person name="Vogel J.P."/>
            <person name="Garvin D.F."/>
            <person name="Mockler T.C."/>
            <person name="Schmutz J."/>
            <person name="Rokhsar D."/>
            <person name="Bevan M.W."/>
        </authorList>
    </citation>
    <scope>NUCLEOTIDE SEQUENCE</scope>
    <source>
        <strain evidence="2">Bd21</strain>
    </source>
</reference>
<reference evidence="3" key="3">
    <citation type="submission" date="2018-08" db="UniProtKB">
        <authorList>
            <consortium name="EnsemblPlants"/>
        </authorList>
    </citation>
    <scope>IDENTIFICATION</scope>
    <source>
        <strain evidence="3">cv. Bd21</strain>
    </source>
</reference>
<feature type="region of interest" description="Disordered" evidence="1">
    <location>
        <begin position="1"/>
        <end position="74"/>
    </location>
</feature>
<organism evidence="2">
    <name type="scientific">Brachypodium distachyon</name>
    <name type="common">Purple false brome</name>
    <name type="synonym">Trachynia distachya</name>
    <dbReference type="NCBI Taxonomy" id="15368"/>
    <lineage>
        <taxon>Eukaryota</taxon>
        <taxon>Viridiplantae</taxon>
        <taxon>Streptophyta</taxon>
        <taxon>Embryophyta</taxon>
        <taxon>Tracheophyta</taxon>
        <taxon>Spermatophyta</taxon>
        <taxon>Magnoliopsida</taxon>
        <taxon>Liliopsida</taxon>
        <taxon>Poales</taxon>
        <taxon>Poaceae</taxon>
        <taxon>BOP clade</taxon>
        <taxon>Pooideae</taxon>
        <taxon>Stipodae</taxon>
        <taxon>Brachypodieae</taxon>
        <taxon>Brachypodium</taxon>
    </lineage>
</organism>
<feature type="compositionally biased region" description="Polar residues" evidence="1">
    <location>
        <begin position="132"/>
        <end position="141"/>
    </location>
</feature>
<protein>
    <submittedName>
        <fullName evidence="2 3">Uncharacterized protein</fullName>
    </submittedName>
</protein>
<dbReference type="EnsemblPlants" id="KQJ94039">
    <property type="protein sequence ID" value="KQJ94039"/>
    <property type="gene ID" value="BRADI_3g08138v3"/>
</dbReference>
<evidence type="ECO:0000313" key="4">
    <source>
        <dbReference type="Proteomes" id="UP000008810"/>
    </source>
</evidence>
<dbReference type="Proteomes" id="UP000008810">
    <property type="component" value="Chromosome 3"/>
</dbReference>
<name>A0A0Q3F3E3_BRADI</name>
<evidence type="ECO:0000313" key="3">
    <source>
        <dbReference type="EnsemblPlants" id="KQJ94039"/>
    </source>
</evidence>
<evidence type="ECO:0000256" key="1">
    <source>
        <dbReference type="SAM" id="MobiDB-lite"/>
    </source>
</evidence>
<dbReference type="Gramene" id="KQJ94039">
    <property type="protein sequence ID" value="KQJ94039"/>
    <property type="gene ID" value="BRADI_3g08138v3"/>
</dbReference>
<dbReference type="AlphaFoldDB" id="A0A0Q3F3E3"/>
<dbReference type="EMBL" id="CM000882">
    <property type="protein sequence ID" value="KQJ94039.1"/>
    <property type="molecule type" value="Genomic_DNA"/>
</dbReference>
<keyword evidence="4" id="KW-1185">Reference proteome</keyword>
<accession>A0A0Q3F3E3</accession>
<gene>
    <name evidence="2" type="ORF">BRADI_3g08138v3</name>
</gene>
<reference evidence="2 3" key="1">
    <citation type="journal article" date="2010" name="Nature">
        <title>Genome sequencing and analysis of the model grass Brachypodium distachyon.</title>
        <authorList>
            <consortium name="International Brachypodium Initiative"/>
        </authorList>
    </citation>
    <scope>NUCLEOTIDE SEQUENCE [LARGE SCALE GENOMIC DNA]</scope>
    <source>
        <strain evidence="2 3">Bd21</strain>
    </source>
</reference>
<proteinExistence type="predicted"/>
<dbReference type="InParanoid" id="A0A0Q3F3E3"/>
<feature type="compositionally biased region" description="Low complexity" evidence="1">
    <location>
        <begin position="1"/>
        <end position="13"/>
    </location>
</feature>
<sequence length="148" mass="15971">MGRALPFPLSHTSSPPPSPRSNAATVHSRPWLRRHTGKHPLQQDCHFSPLPGAELPSRRSSPRLPPPLQRAPRSSRCAILGNGAQLRLVVAAARCGIQGRARRLRCSKPRDGQQCQRLAASTAPLPVAGHDGSSTDVVASSQHDHHHL</sequence>